<evidence type="ECO:0000256" key="4">
    <source>
        <dbReference type="ARBA" id="ARBA00022670"/>
    </source>
</evidence>
<dbReference type="Gene3D" id="3.40.630.10">
    <property type="entry name" value="Zn peptidases"/>
    <property type="match status" value="1"/>
</dbReference>
<keyword evidence="7 9" id="KW-0862">Zinc</keyword>
<name>A0A6N9TY85_DISTH</name>
<dbReference type="RefSeq" id="WP_163299630.1">
    <property type="nucleotide sequence ID" value="NZ_JAAGRR010000171.1"/>
</dbReference>
<dbReference type="EMBL" id="JAAGRR010000171">
    <property type="protein sequence ID" value="NDY43436.1"/>
    <property type="molecule type" value="Genomic_DNA"/>
</dbReference>
<evidence type="ECO:0000256" key="1">
    <source>
        <dbReference type="ARBA" id="ARBA00001947"/>
    </source>
</evidence>
<dbReference type="GO" id="GO:0004177">
    <property type="term" value="F:aminopeptidase activity"/>
    <property type="evidence" value="ECO:0007669"/>
    <property type="project" value="UniProtKB-KW"/>
</dbReference>
<comment type="caution">
    <text evidence="11">The sequence shown here is derived from an EMBL/GenBank/DDBJ whole genome shotgun (WGS) entry which is preliminary data.</text>
</comment>
<evidence type="ECO:0000256" key="5">
    <source>
        <dbReference type="ARBA" id="ARBA00022723"/>
    </source>
</evidence>
<dbReference type="GO" id="GO:0008237">
    <property type="term" value="F:metallopeptidase activity"/>
    <property type="evidence" value="ECO:0007669"/>
    <property type="project" value="UniProtKB-KW"/>
</dbReference>
<dbReference type="GO" id="GO:0005737">
    <property type="term" value="C:cytoplasm"/>
    <property type="evidence" value="ECO:0007669"/>
    <property type="project" value="UniProtKB-ARBA"/>
</dbReference>
<protein>
    <recommendedName>
        <fullName evidence="10">M18 family aminopeptidase</fullName>
        <ecNumber evidence="10">3.4.11.-</ecNumber>
    </recommendedName>
</protein>
<keyword evidence="3 9" id="KW-0031">Aminopeptidase</keyword>
<dbReference type="PANTHER" id="PTHR28570">
    <property type="entry name" value="ASPARTYL AMINOPEPTIDASE"/>
    <property type="match status" value="1"/>
</dbReference>
<dbReference type="InterPro" id="IPR023358">
    <property type="entry name" value="Peptidase_M18_dom2"/>
</dbReference>
<keyword evidence="5 9" id="KW-0479">Metal-binding</keyword>
<dbReference type="SUPFAM" id="SSF53187">
    <property type="entry name" value="Zn-dependent exopeptidases"/>
    <property type="match status" value="1"/>
</dbReference>
<evidence type="ECO:0000256" key="3">
    <source>
        <dbReference type="ARBA" id="ARBA00022438"/>
    </source>
</evidence>
<keyword evidence="8 9" id="KW-0482">Metalloprotease</keyword>
<organism evidence="11 12">
    <name type="scientific">Dissulfurirhabdus thermomarina</name>
    <dbReference type="NCBI Taxonomy" id="1765737"/>
    <lineage>
        <taxon>Bacteria</taxon>
        <taxon>Deltaproteobacteria</taxon>
        <taxon>Dissulfurirhabdaceae</taxon>
        <taxon>Dissulfurirhabdus</taxon>
    </lineage>
</organism>
<dbReference type="AlphaFoldDB" id="A0A6N9TY85"/>
<evidence type="ECO:0000256" key="10">
    <source>
        <dbReference type="RuleBase" id="RU004387"/>
    </source>
</evidence>
<reference evidence="11 12" key="1">
    <citation type="submission" date="2020-02" db="EMBL/GenBank/DDBJ databases">
        <title>Comparative genomics of sulfur disproportionating microorganisms.</title>
        <authorList>
            <person name="Ward L.M."/>
            <person name="Bertran E."/>
            <person name="Johnston D.T."/>
        </authorList>
    </citation>
    <scope>NUCLEOTIDE SEQUENCE [LARGE SCALE GENOMIC DNA]</scope>
    <source>
        <strain evidence="11 12">DSM 100025</strain>
    </source>
</reference>
<evidence type="ECO:0000256" key="2">
    <source>
        <dbReference type="ARBA" id="ARBA00008290"/>
    </source>
</evidence>
<comment type="cofactor">
    <cofactor evidence="1 10">
        <name>Zn(2+)</name>
        <dbReference type="ChEBI" id="CHEBI:29105"/>
    </cofactor>
</comment>
<dbReference type="GO" id="GO:0006508">
    <property type="term" value="P:proteolysis"/>
    <property type="evidence" value="ECO:0007669"/>
    <property type="project" value="UniProtKB-KW"/>
</dbReference>
<sequence>MAKKALTKTQWEKLEKDLCRARDHVWARLSAREKEAALAWAEAYKVFLDAAKTEREAVAWVAGEAAGRGFVPAGRAAGRDRRLLWTFHGKVAALAVTGRRPAAEGLRIIASHIDAPRLDLKQNPLYQELDMAFLKTHYYGGIKKFHWVTRPLALHGRVLKADGTAVDLRLGDRPEEPVLVINDLLPHLAGKVQAEKKIREAIPAEKLNVLVGGLPLEGPKGAKEAVRLGVLRLLHREYGLVEEDLVSAELELVPADNARDVGLDRAFVGGYGQDDRSCSYAAVRALFDVDDPEYTCLVFLLDKEEIGSDGNTGAKSRLLEVVLFDLLRHVGGEVAPDAPLRACLASRAISGDVTAGVDPDYQEVHEKRNDALVGYGPCLTKYTGSRGKYGANDAHAEYVNWIRRTWNRAKVVWQAGELGRVDEGGGGTVAKYLAHHGMDIVDAGPPVLSMHAPFEVVHKGDLYMLHRAYRAFFEGAS</sequence>
<keyword evidence="12" id="KW-1185">Reference proteome</keyword>
<evidence type="ECO:0000256" key="7">
    <source>
        <dbReference type="ARBA" id="ARBA00022833"/>
    </source>
</evidence>
<dbReference type="SUPFAM" id="SSF101821">
    <property type="entry name" value="Aminopeptidase/glucanase lid domain"/>
    <property type="match status" value="1"/>
</dbReference>
<dbReference type="GO" id="GO:0008270">
    <property type="term" value="F:zinc ion binding"/>
    <property type="evidence" value="ECO:0007669"/>
    <property type="project" value="InterPro"/>
</dbReference>
<accession>A0A6N9TY85</accession>
<proteinExistence type="inferred from homology"/>
<dbReference type="InterPro" id="IPR001948">
    <property type="entry name" value="Peptidase_M18"/>
</dbReference>
<keyword evidence="4 9" id="KW-0645">Protease</keyword>
<evidence type="ECO:0000313" key="11">
    <source>
        <dbReference type="EMBL" id="NDY43436.1"/>
    </source>
</evidence>
<dbReference type="EC" id="3.4.11.-" evidence="10"/>
<evidence type="ECO:0000313" key="12">
    <source>
        <dbReference type="Proteomes" id="UP000469346"/>
    </source>
</evidence>
<keyword evidence="6 9" id="KW-0378">Hydrolase</keyword>
<evidence type="ECO:0000256" key="8">
    <source>
        <dbReference type="ARBA" id="ARBA00023049"/>
    </source>
</evidence>
<evidence type="ECO:0000256" key="9">
    <source>
        <dbReference type="RuleBase" id="RU004386"/>
    </source>
</evidence>
<dbReference type="PANTHER" id="PTHR28570:SF2">
    <property type="entry name" value="M18 FAMILY AMINOPEPTIDASE 1-RELATED"/>
    <property type="match status" value="1"/>
</dbReference>
<dbReference type="Proteomes" id="UP000469346">
    <property type="component" value="Unassembled WGS sequence"/>
</dbReference>
<dbReference type="Pfam" id="PF02127">
    <property type="entry name" value="Peptidase_M18"/>
    <property type="match status" value="1"/>
</dbReference>
<dbReference type="PRINTS" id="PR00932">
    <property type="entry name" value="AMINO1PTASE"/>
</dbReference>
<comment type="similarity">
    <text evidence="2 9">Belongs to the peptidase M18 family.</text>
</comment>
<dbReference type="NCBIfam" id="NF002600">
    <property type="entry name" value="PRK02256.1"/>
    <property type="match status" value="1"/>
</dbReference>
<gene>
    <name evidence="11" type="ORF">G3N55_11360</name>
</gene>
<evidence type="ECO:0000256" key="6">
    <source>
        <dbReference type="ARBA" id="ARBA00022801"/>
    </source>
</evidence>
<dbReference type="Gene3D" id="2.30.250.10">
    <property type="entry name" value="Aminopeptidase i, Domain 2"/>
    <property type="match status" value="1"/>
</dbReference>